<gene>
    <name evidence="2" type="ORF">DFQ07_2021</name>
</gene>
<sequence length="382" mass="43920">MSNKLVLASAGAGKSQMIVKDALDLVKDSSSKILILTYTENNQKEILDKICIEKKYLPSNIYIKGWFSFLLEDLIRPYQNCIFENRILGVFFNPSDPHMRNGRMISGRGEKVGKMYNELHYLTKNKDRVHTTYISKLASRINKESKGKPIARLEQIYDSILIDEVQDLVGWDFDLIEKLSKLETLSITCVGDFRQTIYTTNIGTKQPKTNIEKLNKFKNLGFSIENLNISWRCVQSICDFADKVHSAEGIYKKTESMNTDIPNEYLKHLGVFAIKQEHVKNYLELYKPVILRVSKSTQKELCKGNSNVNFGASKGLGFERVLIIPTDKQKKFLLGNYNVFDKDKTEKAKSSLYVAITRAKYSVAFIYDDEDELIDLERWLPN</sequence>
<reference evidence="2 3" key="1">
    <citation type="submission" date="2019-03" db="EMBL/GenBank/DDBJ databases">
        <title>Genomic Encyclopedia of Type Strains, Phase III (KMG-III): the genomes of soil and plant-associated and newly described type strains.</title>
        <authorList>
            <person name="Whitman W."/>
        </authorList>
    </citation>
    <scope>NUCLEOTIDE SEQUENCE [LARGE SCALE GENOMIC DNA]</scope>
    <source>
        <strain evidence="2 3">CECT 8283</strain>
    </source>
</reference>
<dbReference type="Pfam" id="PF13245">
    <property type="entry name" value="AAA_19"/>
    <property type="match status" value="1"/>
</dbReference>
<protein>
    <recommendedName>
        <fullName evidence="1">DNA 3'-5' helicase II</fullName>
    </recommendedName>
</protein>
<proteinExistence type="predicted"/>
<name>A0A4R6TEQ0_9FLAO</name>
<comment type="caution">
    <text evidence="2">The sequence shown here is derived from an EMBL/GenBank/DDBJ whole genome shotgun (WGS) entry which is preliminary data.</text>
</comment>
<dbReference type="AlphaFoldDB" id="A0A4R6TEQ0"/>
<evidence type="ECO:0000313" key="2">
    <source>
        <dbReference type="EMBL" id="TDQ25596.1"/>
    </source>
</evidence>
<dbReference type="InterPro" id="IPR027417">
    <property type="entry name" value="P-loop_NTPase"/>
</dbReference>
<accession>A0A4R6TEQ0</accession>
<dbReference type="RefSeq" id="WP_133536319.1">
    <property type="nucleotide sequence ID" value="NZ_SNYH01000004.1"/>
</dbReference>
<dbReference type="GO" id="GO:0000725">
    <property type="term" value="P:recombinational repair"/>
    <property type="evidence" value="ECO:0007669"/>
    <property type="project" value="TreeGrafter"/>
</dbReference>
<dbReference type="PANTHER" id="PTHR11070">
    <property type="entry name" value="UVRD / RECB / PCRA DNA HELICASE FAMILY MEMBER"/>
    <property type="match status" value="1"/>
</dbReference>
<evidence type="ECO:0000313" key="3">
    <source>
        <dbReference type="Proteomes" id="UP000295390"/>
    </source>
</evidence>
<dbReference type="OrthoDB" id="5107704at2"/>
<dbReference type="SUPFAM" id="SSF52540">
    <property type="entry name" value="P-loop containing nucleoside triphosphate hydrolases"/>
    <property type="match status" value="1"/>
</dbReference>
<dbReference type="GO" id="GO:0005524">
    <property type="term" value="F:ATP binding"/>
    <property type="evidence" value="ECO:0007669"/>
    <property type="project" value="InterPro"/>
</dbReference>
<dbReference type="GO" id="GO:0003677">
    <property type="term" value="F:DNA binding"/>
    <property type="evidence" value="ECO:0007669"/>
    <property type="project" value="InterPro"/>
</dbReference>
<dbReference type="EMBL" id="SNYH01000004">
    <property type="protein sequence ID" value="TDQ25596.1"/>
    <property type="molecule type" value="Genomic_DNA"/>
</dbReference>
<dbReference type="Gene3D" id="3.40.50.300">
    <property type="entry name" value="P-loop containing nucleotide triphosphate hydrolases"/>
    <property type="match status" value="2"/>
</dbReference>
<dbReference type="GO" id="GO:0043138">
    <property type="term" value="F:3'-5' DNA helicase activity"/>
    <property type="evidence" value="ECO:0007669"/>
    <property type="project" value="TreeGrafter"/>
</dbReference>
<organism evidence="2 3">
    <name type="scientific">Tenacibaculum caenipelagi</name>
    <dbReference type="NCBI Taxonomy" id="1325435"/>
    <lineage>
        <taxon>Bacteria</taxon>
        <taxon>Pseudomonadati</taxon>
        <taxon>Bacteroidota</taxon>
        <taxon>Flavobacteriia</taxon>
        <taxon>Flavobacteriales</taxon>
        <taxon>Flavobacteriaceae</taxon>
        <taxon>Tenacibaculum</taxon>
    </lineage>
</organism>
<keyword evidence="3" id="KW-1185">Reference proteome</keyword>
<evidence type="ECO:0000256" key="1">
    <source>
        <dbReference type="ARBA" id="ARBA00034923"/>
    </source>
</evidence>
<dbReference type="Proteomes" id="UP000295390">
    <property type="component" value="Unassembled WGS sequence"/>
</dbReference>
<dbReference type="PANTHER" id="PTHR11070:SF2">
    <property type="entry name" value="ATP-DEPENDENT DNA HELICASE SRS2"/>
    <property type="match status" value="1"/>
</dbReference>
<dbReference type="InterPro" id="IPR000212">
    <property type="entry name" value="DNA_helicase_UvrD/REP"/>
</dbReference>